<reference evidence="1 2" key="1">
    <citation type="submission" date="2016-11" db="EMBL/GenBank/DDBJ databases">
        <authorList>
            <consortium name="Pathogen Informatics"/>
        </authorList>
    </citation>
    <scope>NUCLEOTIDE SEQUENCE [LARGE SCALE GENOMIC DNA]</scope>
    <source>
        <strain evidence="1 2">911</strain>
    </source>
</reference>
<dbReference type="EMBL" id="FVGW01000016">
    <property type="protein sequence ID" value="SKM83428.1"/>
    <property type="molecule type" value="Genomic_DNA"/>
</dbReference>
<evidence type="ECO:0000313" key="2">
    <source>
        <dbReference type="Proteomes" id="UP000190074"/>
    </source>
</evidence>
<organism evidence="1 2">
    <name type="scientific">Mycobacteroides abscessus subsp. massiliense</name>
    <dbReference type="NCBI Taxonomy" id="1962118"/>
    <lineage>
        <taxon>Bacteria</taxon>
        <taxon>Bacillati</taxon>
        <taxon>Actinomycetota</taxon>
        <taxon>Actinomycetes</taxon>
        <taxon>Mycobacteriales</taxon>
        <taxon>Mycobacteriaceae</taxon>
        <taxon>Mycobacteroides</taxon>
        <taxon>Mycobacteroides abscessus</taxon>
    </lineage>
</organism>
<evidence type="ECO:0000313" key="1">
    <source>
        <dbReference type="EMBL" id="SKM83428.1"/>
    </source>
</evidence>
<name>A0A1U0Z5N1_9MYCO</name>
<gene>
    <name evidence="1" type="ORF">SAMEA2259716_05235</name>
</gene>
<dbReference type="AlphaFoldDB" id="A0A1U0Z5N1"/>
<proteinExistence type="predicted"/>
<dbReference type="Proteomes" id="UP000190074">
    <property type="component" value="Unassembled WGS sequence"/>
</dbReference>
<protein>
    <submittedName>
        <fullName evidence="1">Uncharacterized protein</fullName>
    </submittedName>
</protein>
<accession>A0A1U0Z5N1</accession>
<sequence length="134" mass="15104">MPTIKPSQKQLEALSIVSEGRAQYGSEYPERARRAAARGRQTVDQTWLVDGADVYGAEHTTWNSLEGRGWIRVRHDLLPMKHVTEQAREYTTITGFKELKVLPAHEEPEDPGWRAAVELTAEGAEMLERYGGRG</sequence>